<comment type="subcellular location">
    <subcellularLocation>
        <location evidence="1">Cytoplasm</location>
    </subcellularLocation>
</comment>
<evidence type="ECO:0000256" key="11">
    <source>
        <dbReference type="SAM" id="Phobius"/>
    </source>
</evidence>
<evidence type="ECO:0000256" key="9">
    <source>
        <dbReference type="ARBA" id="ARBA00066937"/>
    </source>
</evidence>
<evidence type="ECO:0000256" key="4">
    <source>
        <dbReference type="ARBA" id="ARBA00022603"/>
    </source>
</evidence>
<dbReference type="GO" id="GO:0160102">
    <property type="term" value="F:tRNA (guanine(10)-N2)-methyltransferase activity"/>
    <property type="evidence" value="ECO:0007669"/>
    <property type="project" value="UniProtKB-EC"/>
</dbReference>
<dbReference type="Pfam" id="PF25904">
    <property type="entry name" value="Tmrp11_N"/>
    <property type="match status" value="1"/>
</dbReference>
<dbReference type="GO" id="GO:0032259">
    <property type="term" value="P:methylation"/>
    <property type="evidence" value="ECO:0007669"/>
    <property type="project" value="UniProtKB-UniRule"/>
</dbReference>
<dbReference type="InterPro" id="IPR000241">
    <property type="entry name" value="RlmKL-like_Mtase"/>
</dbReference>
<dbReference type="OrthoDB" id="296065at2759"/>
<keyword evidence="2" id="KW-0963">Cytoplasm</keyword>
<dbReference type="InterPro" id="IPR059073">
    <property type="entry name" value="TRMT11_N"/>
</dbReference>
<protein>
    <recommendedName>
        <fullName evidence="9">tRNA (guanine(10)-N(2))-methyltransferase</fullName>
        <ecNumber evidence="9">2.1.1.214</ecNumber>
    </recommendedName>
</protein>
<gene>
    <name evidence="14" type="ORF">MUK42_06606</name>
</gene>
<keyword evidence="11" id="KW-1133">Transmembrane helix</keyword>
<dbReference type="InterPro" id="IPR016691">
    <property type="entry name" value="TRMT11"/>
</dbReference>
<dbReference type="InterPro" id="IPR029063">
    <property type="entry name" value="SAM-dependent_MTases_sf"/>
</dbReference>
<dbReference type="EC" id="2.1.1.214" evidence="9"/>
<keyword evidence="3 10" id="KW-0820">tRNA-binding</keyword>
<dbReference type="PANTHER" id="PTHR13370:SF3">
    <property type="entry name" value="TRNA (GUANINE(10)-N2)-METHYLTRANSFERASE HOMOLOG"/>
    <property type="match status" value="1"/>
</dbReference>
<keyword evidence="15" id="KW-1185">Reference proteome</keyword>
<feature type="non-terminal residue" evidence="14">
    <location>
        <position position="787"/>
    </location>
</feature>
<keyword evidence="7 10" id="KW-0819">tRNA processing</keyword>
<evidence type="ECO:0000256" key="6">
    <source>
        <dbReference type="ARBA" id="ARBA00022691"/>
    </source>
</evidence>
<evidence type="ECO:0000256" key="5">
    <source>
        <dbReference type="ARBA" id="ARBA00022679"/>
    </source>
</evidence>
<evidence type="ECO:0000259" key="12">
    <source>
        <dbReference type="Pfam" id="PF01170"/>
    </source>
</evidence>
<dbReference type="GO" id="GO:0005737">
    <property type="term" value="C:cytoplasm"/>
    <property type="evidence" value="ECO:0007669"/>
    <property type="project" value="UniProtKB-SubCell"/>
</dbReference>
<proteinExistence type="inferred from homology"/>
<feature type="transmembrane region" description="Helical" evidence="11">
    <location>
        <begin position="78"/>
        <end position="98"/>
    </location>
</feature>
<dbReference type="Pfam" id="PF01170">
    <property type="entry name" value="UPF0020"/>
    <property type="match status" value="1"/>
</dbReference>
<evidence type="ECO:0000256" key="8">
    <source>
        <dbReference type="ARBA" id="ARBA00022884"/>
    </source>
</evidence>
<dbReference type="GO" id="GO:0043527">
    <property type="term" value="C:tRNA methyltransferase complex"/>
    <property type="evidence" value="ECO:0007669"/>
    <property type="project" value="UniProtKB-ARBA"/>
</dbReference>
<comment type="similarity">
    <text evidence="10">Belongs to the class I-like SAM-binding methyltransferase superfamily. TRM11 methyltransferase family.</text>
</comment>
<dbReference type="Gene3D" id="3.40.50.150">
    <property type="entry name" value="Vaccinia Virus protein VP39"/>
    <property type="match status" value="1"/>
</dbReference>
<feature type="domain" description="tRNA (guanine(10)-N(2))-methyltransferase TRMT11 N-terminal" evidence="13">
    <location>
        <begin position="351"/>
        <end position="466"/>
    </location>
</feature>
<keyword evidence="4 10" id="KW-0489">Methyltransferase</keyword>
<keyword evidence="11" id="KW-0812">Transmembrane</keyword>
<dbReference type="PROSITE" id="PS00092">
    <property type="entry name" value="N6_MTASE"/>
    <property type="match status" value="1"/>
</dbReference>
<dbReference type="EMBL" id="CP097510">
    <property type="protein sequence ID" value="URE30072.1"/>
    <property type="molecule type" value="Genomic_DNA"/>
</dbReference>
<dbReference type="SUPFAM" id="SSF53335">
    <property type="entry name" value="S-adenosyl-L-methionine-dependent methyltransferases"/>
    <property type="match status" value="1"/>
</dbReference>
<evidence type="ECO:0000256" key="10">
    <source>
        <dbReference type="PROSITE-ProRule" id="PRU00959"/>
    </source>
</evidence>
<evidence type="ECO:0000256" key="2">
    <source>
        <dbReference type="ARBA" id="ARBA00022490"/>
    </source>
</evidence>
<dbReference type="PANTHER" id="PTHR13370">
    <property type="entry name" value="RNA METHYLASE-RELATED"/>
    <property type="match status" value="1"/>
</dbReference>
<keyword evidence="8 10" id="KW-0694">RNA-binding</keyword>
<keyword evidence="6 10" id="KW-0949">S-adenosyl-L-methionine</keyword>
<accession>A0A9E7HHI2</accession>
<name>A0A9E7HHI2_9LILI</name>
<dbReference type="GO" id="GO:0008033">
    <property type="term" value="P:tRNA processing"/>
    <property type="evidence" value="ECO:0007669"/>
    <property type="project" value="UniProtKB-UniRule"/>
</dbReference>
<dbReference type="GO" id="GO:0000049">
    <property type="term" value="F:tRNA binding"/>
    <property type="evidence" value="ECO:0007669"/>
    <property type="project" value="UniProtKB-UniRule"/>
</dbReference>
<keyword evidence="11" id="KW-0472">Membrane</keyword>
<dbReference type="AlphaFoldDB" id="A0A9E7HHI2"/>
<evidence type="ECO:0000313" key="14">
    <source>
        <dbReference type="EMBL" id="URE30072.1"/>
    </source>
</evidence>
<evidence type="ECO:0000313" key="15">
    <source>
        <dbReference type="Proteomes" id="UP001055439"/>
    </source>
</evidence>
<dbReference type="PROSITE" id="PS51627">
    <property type="entry name" value="SAM_MT_TRM11"/>
    <property type="match status" value="1"/>
</dbReference>
<evidence type="ECO:0000256" key="7">
    <source>
        <dbReference type="ARBA" id="ARBA00022694"/>
    </source>
</evidence>
<reference evidence="14" key="1">
    <citation type="submission" date="2022-05" db="EMBL/GenBank/DDBJ databases">
        <title>The Musa troglodytarum L. genome provides insights into the mechanism of non-climacteric behaviour and enrichment of carotenoids.</title>
        <authorList>
            <person name="Wang J."/>
        </authorList>
    </citation>
    <scope>NUCLEOTIDE SEQUENCE</scope>
    <source>
        <tissue evidence="14">Leaf</tissue>
    </source>
</reference>
<evidence type="ECO:0000259" key="13">
    <source>
        <dbReference type="Pfam" id="PF25904"/>
    </source>
</evidence>
<organism evidence="14 15">
    <name type="scientific">Musa troglodytarum</name>
    <name type="common">fe'i banana</name>
    <dbReference type="NCBI Taxonomy" id="320322"/>
    <lineage>
        <taxon>Eukaryota</taxon>
        <taxon>Viridiplantae</taxon>
        <taxon>Streptophyta</taxon>
        <taxon>Embryophyta</taxon>
        <taxon>Tracheophyta</taxon>
        <taxon>Spermatophyta</taxon>
        <taxon>Magnoliopsida</taxon>
        <taxon>Liliopsida</taxon>
        <taxon>Zingiberales</taxon>
        <taxon>Musaceae</taxon>
        <taxon>Musa</taxon>
    </lineage>
</organism>
<dbReference type="Proteomes" id="UP001055439">
    <property type="component" value="Chromosome 8"/>
</dbReference>
<dbReference type="InterPro" id="IPR002052">
    <property type="entry name" value="DNA_methylase_N6_adenine_CS"/>
</dbReference>
<sequence length="787" mass="88433">MPISVNLFLEFGAGRSKVSQSEGSPKSFHAYPRVDFDLESGNARKSFRKSKSTPLIDPIRKINSVVNRIHYVCKLHPVAVFLAALFVGITILVVLSVYESRFRMMGFRRSDDLSLSLGLYPLANLRNLVMVAGHSIYTSTTCGKVDSEDSWFLEPYQKNPGQAATFLAHIQEGVESAAKDKRSLLLFSGGETRKDAGPRSEAQSYWSVAESQGWFGQQDSVRGRALTEEHARDSFENLLFSVCRFRELTGTYPQNITVVSYDFKKERFAHLHRLAIGFPEGRFFYIGTPAAPGAQEAAEKGEAQVRAQFQEDPYGCLSSLHRKRLKRDPFHRLIPYPNGCPELKGLFSYCGILVKGFYELWGQGSSYEELEKAIKDFPDERKLPYLTSDSTFRITVDSFGKVISFQEQNERIQGLSYIPFMGRVDLRNPEHRFWLIETDDYGSNNGLPPVVQRTIFFGREVGAADRKLLPTYQLKSRRYLGPTAMDAEMAFLMANQGLAQPGKLVYDPFVGTGSILVAAAHFGAMTMGADIDIRVVRDGRGPNCNVWSNFEQYNLPMPISLLRADNNLPPWRSSLKEVFDAIICDPPYGVRAGGRKSGGRKLLRGTVDPYTVPEEKRLDHIPSTAPYSLAECMHDLLDLSAKMLVMGGRLVFFFPVVREDGLTNAQFPEHPCFTLIASCEQILSLRYSRYLLTMVKTGAYTEEIEESAQKMHLEFKENHLKWLEDGNLHSAVFSPADSQEALGAKSKFDRDSKPKYRGKYASMLPVVPLPVDSGLIKLAYLQSNCLL</sequence>
<evidence type="ECO:0000256" key="3">
    <source>
        <dbReference type="ARBA" id="ARBA00022555"/>
    </source>
</evidence>
<feature type="domain" description="Ribosomal RNA large subunit methyltransferase K/L-like methyltransferase" evidence="12">
    <location>
        <begin position="477"/>
        <end position="600"/>
    </location>
</feature>
<dbReference type="FunFam" id="3.40.50.150:FF:000213">
    <property type="entry name" value="Methyltransferases,nucleic acid binding"/>
    <property type="match status" value="1"/>
</dbReference>
<evidence type="ECO:0000256" key="1">
    <source>
        <dbReference type="ARBA" id="ARBA00004496"/>
    </source>
</evidence>
<keyword evidence="5 10" id="KW-0808">Transferase</keyword>